<accession>A0A0N5CII2</accession>
<sequence>MLWVGVLQNIGTESSEMTIS</sequence>
<keyword evidence="1" id="KW-1185">Reference proteome</keyword>
<evidence type="ECO:0000313" key="1">
    <source>
        <dbReference type="Proteomes" id="UP000046392"/>
    </source>
</evidence>
<dbReference type="WBParaSite" id="SPAL_0001763700.1">
    <property type="protein sequence ID" value="SPAL_0001763700.1"/>
    <property type="gene ID" value="SPAL_0001763700"/>
</dbReference>
<protein>
    <submittedName>
        <fullName evidence="2">Uncharacterized protein</fullName>
    </submittedName>
</protein>
<proteinExistence type="predicted"/>
<evidence type="ECO:0000313" key="2">
    <source>
        <dbReference type="WBParaSite" id="SPAL_0001763700.1"/>
    </source>
</evidence>
<name>A0A0N5CII2_STREA</name>
<organism evidence="1 2">
    <name type="scientific">Strongyloides papillosus</name>
    <name type="common">Intestinal threadworm</name>
    <dbReference type="NCBI Taxonomy" id="174720"/>
    <lineage>
        <taxon>Eukaryota</taxon>
        <taxon>Metazoa</taxon>
        <taxon>Ecdysozoa</taxon>
        <taxon>Nematoda</taxon>
        <taxon>Chromadorea</taxon>
        <taxon>Rhabditida</taxon>
        <taxon>Tylenchina</taxon>
        <taxon>Panagrolaimomorpha</taxon>
        <taxon>Strongyloidoidea</taxon>
        <taxon>Strongyloididae</taxon>
        <taxon>Strongyloides</taxon>
    </lineage>
</organism>
<reference evidence="2" key="1">
    <citation type="submission" date="2017-02" db="UniProtKB">
        <authorList>
            <consortium name="WormBaseParasite"/>
        </authorList>
    </citation>
    <scope>IDENTIFICATION</scope>
</reference>
<dbReference type="AlphaFoldDB" id="A0A0N5CII2"/>
<dbReference type="Proteomes" id="UP000046392">
    <property type="component" value="Unplaced"/>
</dbReference>